<gene>
    <name evidence="8" type="ORF">HPO96_33665</name>
</gene>
<evidence type="ECO:0000313" key="8">
    <source>
        <dbReference type="EMBL" id="NOL45208.1"/>
    </source>
</evidence>
<keyword evidence="9" id="KW-1185">Reference proteome</keyword>
<keyword evidence="2" id="KW-0813">Transport</keyword>
<dbReference type="GO" id="GO:0005384">
    <property type="term" value="F:manganese ion transmembrane transporter activity"/>
    <property type="evidence" value="ECO:0007669"/>
    <property type="project" value="TreeGrafter"/>
</dbReference>
<evidence type="ECO:0000256" key="5">
    <source>
        <dbReference type="ARBA" id="ARBA00023136"/>
    </source>
</evidence>
<feature type="transmembrane region" description="Helical" evidence="7">
    <location>
        <begin position="332"/>
        <end position="362"/>
    </location>
</feature>
<dbReference type="NCBIfam" id="NF001923">
    <property type="entry name" value="PRK00701.1"/>
    <property type="match status" value="1"/>
</dbReference>
<feature type="transmembrane region" description="Helical" evidence="7">
    <location>
        <begin position="202"/>
        <end position="222"/>
    </location>
</feature>
<dbReference type="PRINTS" id="PR00447">
    <property type="entry name" value="NATRESASSCMP"/>
</dbReference>
<evidence type="ECO:0000256" key="2">
    <source>
        <dbReference type="ARBA" id="ARBA00022448"/>
    </source>
</evidence>
<dbReference type="EMBL" id="JABJRC010000011">
    <property type="protein sequence ID" value="NOL45208.1"/>
    <property type="molecule type" value="Genomic_DNA"/>
</dbReference>
<dbReference type="Proteomes" id="UP000534306">
    <property type="component" value="Unassembled WGS sequence"/>
</dbReference>
<evidence type="ECO:0000313" key="9">
    <source>
        <dbReference type="Proteomes" id="UP000534306"/>
    </source>
</evidence>
<evidence type="ECO:0000256" key="6">
    <source>
        <dbReference type="SAM" id="MobiDB-lite"/>
    </source>
</evidence>
<feature type="transmembrane region" description="Helical" evidence="7">
    <location>
        <begin position="397"/>
        <end position="416"/>
    </location>
</feature>
<keyword evidence="5 7" id="KW-0472">Membrane</keyword>
<feature type="transmembrane region" description="Helical" evidence="7">
    <location>
        <begin position="290"/>
        <end position="312"/>
    </location>
</feature>
<dbReference type="Pfam" id="PF01566">
    <property type="entry name" value="Nramp"/>
    <property type="match status" value="1"/>
</dbReference>
<sequence length="459" mass="47456">MTDARKPRGCAGPEQAVRTRTNQRQLQPSGSRAATKTDQHVCRVRGTPVYAPAPLRRQVNRSGLLLLGTAFVAAVAYVDPGNFATNIAAGATYGYLLCWVVVGANLMAVLVQYLAAKASIATGRTLPQLCRDHFKRPTSTGLWAQAELVAIATDLAEVVGGAIALNLLFGVPLLLGGVITGVVSFALLIYQSKRGQRPFEAAIVGLLAVVLIGFVVSTAQSAPSASGVVGGLVPRLDGTASLVLAAGMLGATVMPHAIWLHGALVTDRHGKTIRSAAGKSRVLRATRSDVAIAMALAGAVNLAMVVLAAAALNGTGADSLDAAHTAIGDRLGHFSALLFALALLASGFASSSVGTYAGSVILDGFWKRKIPLSVRRLITLIPALAILAVGIDPSRALVVSQVVLSFGIPCVLWPLVRLTASKQVMGQLVNRLRTTVAACLVATAVTALNVVLIVLTIRG</sequence>
<reference evidence="8 9" key="1">
    <citation type="submission" date="2020-05" db="EMBL/GenBank/DDBJ databases">
        <title>Genome sequence of Kribbella sandramycini ATCC 39419.</title>
        <authorList>
            <person name="Maclea K.S."/>
            <person name="Fair J.L."/>
        </authorList>
    </citation>
    <scope>NUCLEOTIDE SEQUENCE [LARGE SCALE GENOMIC DNA]</scope>
    <source>
        <strain evidence="8 9">ATCC 39419</strain>
    </source>
</reference>
<protein>
    <submittedName>
        <fullName evidence="8">Nramp family divalent metal transporter</fullName>
    </submittedName>
</protein>
<feature type="transmembrane region" description="Helical" evidence="7">
    <location>
        <begin position="374"/>
        <end position="391"/>
    </location>
</feature>
<evidence type="ECO:0000256" key="1">
    <source>
        <dbReference type="ARBA" id="ARBA00004141"/>
    </source>
</evidence>
<dbReference type="GO" id="GO:0005886">
    <property type="term" value="C:plasma membrane"/>
    <property type="evidence" value="ECO:0007669"/>
    <property type="project" value="TreeGrafter"/>
</dbReference>
<feature type="region of interest" description="Disordered" evidence="6">
    <location>
        <begin position="1"/>
        <end position="38"/>
    </location>
</feature>
<proteinExistence type="predicted"/>
<evidence type="ECO:0000256" key="7">
    <source>
        <dbReference type="SAM" id="Phobius"/>
    </source>
</evidence>
<keyword evidence="3 7" id="KW-0812">Transmembrane</keyword>
<accession>A0A7Y4L6H7</accession>
<evidence type="ECO:0000256" key="4">
    <source>
        <dbReference type="ARBA" id="ARBA00022989"/>
    </source>
</evidence>
<feature type="transmembrane region" description="Helical" evidence="7">
    <location>
        <begin position="169"/>
        <end position="190"/>
    </location>
</feature>
<feature type="compositionally biased region" description="Polar residues" evidence="6">
    <location>
        <begin position="18"/>
        <end position="34"/>
    </location>
</feature>
<name>A0A7Y4L6H7_9ACTN</name>
<comment type="subcellular location">
    <subcellularLocation>
        <location evidence="1">Membrane</location>
        <topology evidence="1">Multi-pass membrane protein</topology>
    </subcellularLocation>
</comment>
<feature type="transmembrane region" description="Helical" evidence="7">
    <location>
        <begin position="92"/>
        <end position="115"/>
    </location>
</feature>
<dbReference type="PANTHER" id="PTHR11706:SF33">
    <property type="entry name" value="NATURAL RESISTANCE-ASSOCIATED MACROPHAGE PROTEIN 2"/>
    <property type="match status" value="1"/>
</dbReference>
<evidence type="ECO:0000256" key="3">
    <source>
        <dbReference type="ARBA" id="ARBA00022692"/>
    </source>
</evidence>
<dbReference type="AlphaFoldDB" id="A0A7Y4L6H7"/>
<organism evidence="8 9">
    <name type="scientific">Kribbella sandramycini</name>
    <dbReference type="NCBI Taxonomy" id="60450"/>
    <lineage>
        <taxon>Bacteria</taxon>
        <taxon>Bacillati</taxon>
        <taxon>Actinomycetota</taxon>
        <taxon>Actinomycetes</taxon>
        <taxon>Propionibacteriales</taxon>
        <taxon>Kribbellaceae</taxon>
        <taxon>Kribbella</taxon>
    </lineage>
</organism>
<dbReference type="PANTHER" id="PTHR11706">
    <property type="entry name" value="SOLUTE CARRIER PROTEIN FAMILY 11 MEMBER"/>
    <property type="match status" value="1"/>
</dbReference>
<dbReference type="GO" id="GO:0034755">
    <property type="term" value="P:iron ion transmembrane transport"/>
    <property type="evidence" value="ECO:0007669"/>
    <property type="project" value="TreeGrafter"/>
</dbReference>
<comment type="caution">
    <text evidence="8">The sequence shown here is derived from an EMBL/GenBank/DDBJ whole genome shotgun (WGS) entry which is preliminary data.</text>
</comment>
<keyword evidence="4 7" id="KW-1133">Transmembrane helix</keyword>
<feature type="transmembrane region" description="Helical" evidence="7">
    <location>
        <begin position="141"/>
        <end position="163"/>
    </location>
</feature>
<feature type="transmembrane region" description="Helical" evidence="7">
    <location>
        <begin position="63"/>
        <end position="80"/>
    </location>
</feature>
<feature type="transmembrane region" description="Helical" evidence="7">
    <location>
        <begin position="436"/>
        <end position="457"/>
    </location>
</feature>
<dbReference type="NCBIfam" id="TIGR01197">
    <property type="entry name" value="nramp"/>
    <property type="match status" value="1"/>
</dbReference>
<feature type="transmembrane region" description="Helical" evidence="7">
    <location>
        <begin position="242"/>
        <end position="265"/>
    </location>
</feature>
<dbReference type="InterPro" id="IPR001046">
    <property type="entry name" value="NRAMP_fam"/>
</dbReference>
<dbReference type="NCBIfam" id="NF037982">
    <property type="entry name" value="Nramp_1"/>
    <property type="match status" value="1"/>
</dbReference>
<dbReference type="GO" id="GO:0015086">
    <property type="term" value="F:cadmium ion transmembrane transporter activity"/>
    <property type="evidence" value="ECO:0007669"/>
    <property type="project" value="TreeGrafter"/>
</dbReference>